<dbReference type="Proteomes" id="UP000183200">
    <property type="component" value="Unassembled WGS sequence"/>
</dbReference>
<keyword evidence="1" id="KW-0472">Membrane</keyword>
<keyword evidence="1" id="KW-0812">Transmembrane</keyword>
<keyword evidence="1" id="KW-1133">Transmembrane helix</keyword>
<evidence type="ECO:0000313" key="3">
    <source>
        <dbReference type="Proteomes" id="UP000183200"/>
    </source>
</evidence>
<organism evidence="2 3">
    <name type="scientific">Pedobacter steynii</name>
    <dbReference type="NCBI Taxonomy" id="430522"/>
    <lineage>
        <taxon>Bacteria</taxon>
        <taxon>Pseudomonadati</taxon>
        <taxon>Bacteroidota</taxon>
        <taxon>Sphingobacteriia</taxon>
        <taxon>Sphingobacteriales</taxon>
        <taxon>Sphingobacteriaceae</taxon>
        <taxon>Pedobacter</taxon>
    </lineage>
</organism>
<proteinExistence type="predicted"/>
<dbReference type="RefSeq" id="WP_143010497.1">
    <property type="nucleotide sequence ID" value="NZ_FNGY01000007.1"/>
</dbReference>
<dbReference type="EMBL" id="FNGY01000007">
    <property type="protein sequence ID" value="SDN35977.1"/>
    <property type="molecule type" value="Genomic_DNA"/>
</dbReference>
<protein>
    <submittedName>
        <fullName evidence="2">Uncharacterized protein</fullName>
    </submittedName>
</protein>
<dbReference type="OrthoDB" id="9832317at2"/>
<evidence type="ECO:0000256" key="1">
    <source>
        <dbReference type="SAM" id="Phobius"/>
    </source>
</evidence>
<evidence type="ECO:0000313" key="2">
    <source>
        <dbReference type="EMBL" id="SDN35977.1"/>
    </source>
</evidence>
<gene>
    <name evidence="2" type="ORF">SAMN05421820_107176</name>
</gene>
<keyword evidence="3" id="KW-1185">Reference proteome</keyword>
<feature type="transmembrane region" description="Helical" evidence="1">
    <location>
        <begin position="91"/>
        <end position="123"/>
    </location>
</feature>
<dbReference type="AlphaFoldDB" id="A0A1H0AR76"/>
<sequence>MNINNLRLKYEISQNTRLDLYIVHQRAISELREDKYRITQQTDKRITFDNSGPPRFEMRGASASKLQTGILELFEAEENNVKLTYFVSYKYILLALATILILTCLYSVIMLVLGAFLIITFGIELVSQKSNAEEFIARILIAENSEEIVD</sequence>
<accession>A0A1H0AR76</accession>
<name>A0A1H0AR76_9SPHI</name>
<reference evidence="3" key="1">
    <citation type="submission" date="2016-10" db="EMBL/GenBank/DDBJ databases">
        <authorList>
            <person name="Varghese N."/>
            <person name="Submissions S."/>
        </authorList>
    </citation>
    <scope>NUCLEOTIDE SEQUENCE [LARGE SCALE GENOMIC DNA]</scope>
    <source>
        <strain evidence="3">DSM 19110</strain>
    </source>
</reference>